<sequence>MKSIIKSDITAVILSGGQAMRMNHQDKGLILFNNKPLISYVVDIIYQDVHSILVSANRNLDAYQKFGKVITDSLPDFQGPLAGILSALIKVKTKYLLVVPCDGPFINQSLVVRFLKNMQQSDVSICVAIQGQKMHPTFSLISVSLKGNLSEFLAQGNRKMSMWFKSNHAQEVDFSDQVDMFINLNSPEDFKIK</sequence>
<keyword evidence="5 8" id="KW-0460">Magnesium</keyword>
<keyword evidence="7 8" id="KW-0501">Molybdenum cofactor biosynthesis</keyword>
<reference evidence="10 11" key="1">
    <citation type="submission" date="2020-05" db="EMBL/GenBank/DDBJ databases">
        <title>Horizontal transmission and recombination maintain forever young bacterial symbiont genomes.</title>
        <authorList>
            <person name="Russell S.L."/>
            <person name="Pepper-Tunick E."/>
            <person name="Svedberg J."/>
            <person name="Byrne A."/>
            <person name="Ruelas Castillo J."/>
            <person name="Vollmers C."/>
            <person name="Beinart R.A."/>
            <person name="Corbett-Detig R."/>
        </authorList>
    </citation>
    <scope>NUCLEOTIDE SEQUENCE [LARGE SCALE GENOMIC DNA]</scope>
    <source>
        <strain evidence="10">JDF_Ridge</strain>
    </source>
</reference>
<keyword evidence="11" id="KW-1185">Reference proteome</keyword>
<dbReference type="Gene3D" id="3.90.550.10">
    <property type="entry name" value="Spore Coat Polysaccharide Biosynthesis Protein SpsA, Chain A"/>
    <property type="match status" value="1"/>
</dbReference>
<evidence type="ECO:0000313" key="11">
    <source>
        <dbReference type="Proteomes" id="UP000509429"/>
    </source>
</evidence>
<dbReference type="Proteomes" id="UP000509429">
    <property type="component" value="Chromosome"/>
</dbReference>
<dbReference type="InterPro" id="IPR013482">
    <property type="entry name" value="Molybde_CF_guanTrfase"/>
</dbReference>
<keyword evidence="2 8" id="KW-0808">Transferase</keyword>
<dbReference type="PANTHER" id="PTHR19136:SF81">
    <property type="entry name" value="MOLYBDENUM COFACTOR GUANYLYLTRANSFERASE"/>
    <property type="match status" value="1"/>
</dbReference>
<dbReference type="AlphaFoldDB" id="A0A6N0HPN6"/>
<comment type="subcellular location">
    <subcellularLocation>
        <location evidence="8">Cytoplasm</location>
    </subcellularLocation>
</comment>
<feature type="binding site" evidence="8">
    <location>
        <position position="102"/>
    </location>
    <ligand>
        <name>Mg(2+)</name>
        <dbReference type="ChEBI" id="CHEBI:18420"/>
    </ligand>
</feature>
<dbReference type="SUPFAM" id="SSF53448">
    <property type="entry name" value="Nucleotide-diphospho-sugar transferases"/>
    <property type="match status" value="1"/>
</dbReference>
<comment type="function">
    <text evidence="8">Transfers a GMP moiety from GTP to Mo-molybdopterin (Mo-MPT) cofactor (Moco or molybdenum cofactor) to form Mo-molybdopterin guanine dinucleotide (Mo-MGD) cofactor.</text>
</comment>
<accession>A0A6N0HPN6</accession>
<dbReference type="Pfam" id="PF12804">
    <property type="entry name" value="NTP_transf_3"/>
    <property type="match status" value="1"/>
</dbReference>
<proteinExistence type="inferred from homology"/>
<dbReference type="GO" id="GO:0061603">
    <property type="term" value="F:molybdenum cofactor guanylyltransferase activity"/>
    <property type="evidence" value="ECO:0007669"/>
    <property type="project" value="UniProtKB-EC"/>
</dbReference>
<comment type="catalytic activity">
    <reaction evidence="8">
        <text>Mo-molybdopterin + GTP + H(+) = Mo-molybdopterin guanine dinucleotide + diphosphate</text>
        <dbReference type="Rhea" id="RHEA:34243"/>
        <dbReference type="ChEBI" id="CHEBI:15378"/>
        <dbReference type="ChEBI" id="CHEBI:33019"/>
        <dbReference type="ChEBI" id="CHEBI:37565"/>
        <dbReference type="ChEBI" id="CHEBI:71302"/>
        <dbReference type="ChEBI" id="CHEBI:71310"/>
        <dbReference type="EC" id="2.7.7.77"/>
    </reaction>
</comment>
<protein>
    <recommendedName>
        <fullName evidence="8">Molybdenum cofactor guanylyltransferase</fullName>
        <shortName evidence="8">MoCo guanylyltransferase</shortName>
        <ecNumber evidence="8">2.7.7.77</ecNumber>
    </recommendedName>
    <alternativeName>
        <fullName evidence="8">GTP:molybdopterin guanylyltransferase</fullName>
    </alternativeName>
    <alternativeName>
        <fullName evidence="8">Mo-MPT guanylyltransferase</fullName>
    </alternativeName>
    <alternativeName>
        <fullName evidence="8">Molybdopterin guanylyltransferase</fullName>
    </alternativeName>
    <alternativeName>
        <fullName evidence="8">Molybdopterin-guanine dinucleotide synthase</fullName>
        <shortName evidence="8">MGD synthase</shortName>
    </alternativeName>
</protein>
<dbReference type="NCBIfam" id="TIGR02665">
    <property type="entry name" value="molyb_mobA"/>
    <property type="match status" value="1"/>
</dbReference>
<evidence type="ECO:0000256" key="6">
    <source>
        <dbReference type="ARBA" id="ARBA00023134"/>
    </source>
</evidence>
<comment type="subunit">
    <text evidence="8">Monomer.</text>
</comment>
<dbReference type="EC" id="2.7.7.77" evidence="8"/>
<keyword evidence="10" id="KW-0548">Nucleotidyltransferase</keyword>
<keyword evidence="4 8" id="KW-0547">Nucleotide-binding</keyword>
<dbReference type="HAMAP" id="MF_00316">
    <property type="entry name" value="MobA"/>
    <property type="match status" value="1"/>
</dbReference>
<dbReference type="KEGG" id="reo:HUE58_03415"/>
<feature type="binding site" evidence="8">
    <location>
        <begin position="14"/>
        <end position="16"/>
    </location>
    <ligand>
        <name>GTP</name>
        <dbReference type="ChEBI" id="CHEBI:37565"/>
    </ligand>
</feature>
<feature type="binding site" evidence="8">
    <location>
        <position position="72"/>
    </location>
    <ligand>
        <name>GTP</name>
        <dbReference type="ChEBI" id="CHEBI:37565"/>
    </ligand>
</feature>
<comment type="caution">
    <text evidence="8">Lacks conserved residue(s) required for the propagation of feature annotation.</text>
</comment>
<dbReference type="GO" id="GO:0005525">
    <property type="term" value="F:GTP binding"/>
    <property type="evidence" value="ECO:0007669"/>
    <property type="project" value="UniProtKB-UniRule"/>
</dbReference>
<evidence type="ECO:0000256" key="1">
    <source>
        <dbReference type="ARBA" id="ARBA00022490"/>
    </source>
</evidence>
<evidence type="ECO:0000256" key="2">
    <source>
        <dbReference type="ARBA" id="ARBA00022679"/>
    </source>
</evidence>
<feature type="binding site" evidence="8">
    <location>
        <position position="27"/>
    </location>
    <ligand>
        <name>GTP</name>
        <dbReference type="ChEBI" id="CHEBI:37565"/>
    </ligand>
</feature>
<evidence type="ECO:0000259" key="9">
    <source>
        <dbReference type="Pfam" id="PF12804"/>
    </source>
</evidence>
<name>A0A6N0HPN6_9GAMM</name>
<dbReference type="EMBL" id="CP054490">
    <property type="protein sequence ID" value="QKQ24200.1"/>
    <property type="molecule type" value="Genomic_DNA"/>
</dbReference>
<dbReference type="PANTHER" id="PTHR19136">
    <property type="entry name" value="MOLYBDENUM COFACTOR GUANYLYLTRANSFERASE"/>
    <property type="match status" value="1"/>
</dbReference>
<dbReference type="RefSeq" id="WP_174605638.1">
    <property type="nucleotide sequence ID" value="NZ_CP054490.1"/>
</dbReference>
<organism evidence="10 11">
    <name type="scientific">Candidatus Ruthia endofausta</name>
    <dbReference type="NCBI Taxonomy" id="2738852"/>
    <lineage>
        <taxon>Bacteria</taxon>
        <taxon>Pseudomonadati</taxon>
        <taxon>Pseudomonadota</taxon>
        <taxon>Gammaproteobacteria</taxon>
        <taxon>Candidatus Pseudothioglobaceae</taxon>
        <taxon>Candidatus Ruthturnera</taxon>
    </lineage>
</organism>
<evidence type="ECO:0000256" key="7">
    <source>
        <dbReference type="ARBA" id="ARBA00023150"/>
    </source>
</evidence>
<keyword evidence="6 8" id="KW-0342">GTP-binding</keyword>
<dbReference type="GO" id="GO:0046872">
    <property type="term" value="F:metal ion binding"/>
    <property type="evidence" value="ECO:0007669"/>
    <property type="project" value="UniProtKB-KW"/>
</dbReference>
<dbReference type="GO" id="GO:0005737">
    <property type="term" value="C:cytoplasm"/>
    <property type="evidence" value="ECO:0007669"/>
    <property type="project" value="UniProtKB-SubCell"/>
</dbReference>
<comment type="similarity">
    <text evidence="8">Belongs to the MobA family.</text>
</comment>
<keyword evidence="1 8" id="KW-0963">Cytoplasm</keyword>
<evidence type="ECO:0000256" key="4">
    <source>
        <dbReference type="ARBA" id="ARBA00022741"/>
    </source>
</evidence>
<gene>
    <name evidence="8 10" type="primary">mobA</name>
    <name evidence="10" type="ORF">HUE58_03415</name>
</gene>
<dbReference type="InterPro" id="IPR029044">
    <property type="entry name" value="Nucleotide-diphossugar_trans"/>
</dbReference>
<evidence type="ECO:0000256" key="3">
    <source>
        <dbReference type="ARBA" id="ARBA00022723"/>
    </source>
</evidence>
<dbReference type="GO" id="GO:1902758">
    <property type="term" value="P:bis(molybdopterin guanine dinucleotide)molybdenum biosynthetic process"/>
    <property type="evidence" value="ECO:0007669"/>
    <property type="project" value="TreeGrafter"/>
</dbReference>
<feature type="binding site" evidence="8">
    <location>
        <position position="102"/>
    </location>
    <ligand>
        <name>GTP</name>
        <dbReference type="ChEBI" id="CHEBI:37565"/>
    </ligand>
</feature>
<feature type="domain" description="MobA-like NTP transferase" evidence="9">
    <location>
        <begin position="11"/>
        <end position="165"/>
    </location>
</feature>
<dbReference type="InterPro" id="IPR025877">
    <property type="entry name" value="MobA-like_NTP_Trfase"/>
</dbReference>
<evidence type="ECO:0000256" key="8">
    <source>
        <dbReference type="HAMAP-Rule" id="MF_00316"/>
    </source>
</evidence>
<evidence type="ECO:0000256" key="5">
    <source>
        <dbReference type="ARBA" id="ARBA00022842"/>
    </source>
</evidence>
<keyword evidence="3 8" id="KW-0479">Metal-binding</keyword>
<dbReference type="CDD" id="cd02503">
    <property type="entry name" value="MobA"/>
    <property type="match status" value="1"/>
</dbReference>
<comment type="cofactor">
    <cofactor evidence="8">
        <name>Mg(2+)</name>
        <dbReference type="ChEBI" id="CHEBI:18420"/>
    </cofactor>
</comment>
<evidence type="ECO:0000313" key="10">
    <source>
        <dbReference type="EMBL" id="QKQ24200.1"/>
    </source>
</evidence>
<comment type="domain">
    <text evidence="8">The N-terminal domain determines nucleotide recognition and specific binding, while the C-terminal domain determines the specific binding to the target protein.</text>
</comment>